<evidence type="ECO:0000313" key="1">
    <source>
        <dbReference type="EMBL" id="KAF9451512.1"/>
    </source>
</evidence>
<evidence type="ECO:0000313" key="2">
    <source>
        <dbReference type="Proteomes" id="UP000807342"/>
    </source>
</evidence>
<organism evidence="1 2">
    <name type="scientific">Macrolepiota fuliginosa MF-IS2</name>
    <dbReference type="NCBI Taxonomy" id="1400762"/>
    <lineage>
        <taxon>Eukaryota</taxon>
        <taxon>Fungi</taxon>
        <taxon>Dikarya</taxon>
        <taxon>Basidiomycota</taxon>
        <taxon>Agaricomycotina</taxon>
        <taxon>Agaricomycetes</taxon>
        <taxon>Agaricomycetidae</taxon>
        <taxon>Agaricales</taxon>
        <taxon>Agaricineae</taxon>
        <taxon>Agaricaceae</taxon>
        <taxon>Macrolepiota</taxon>
    </lineage>
</organism>
<protein>
    <submittedName>
        <fullName evidence="1">Uncharacterized protein</fullName>
    </submittedName>
</protein>
<sequence length="166" mass="18473">MKAMFSDTGHENKMILWLQLREINRPTDEGAGISWWWWAVAHAYRAQISSRTPHFVYNMTLHAPTYKVTGTGLPDPVHSIHRKARDDSLGVNAIGYGCYPTPLPAEAEEGGGAVNQEFGNLFSSLESLNSLLVTWEGQIDALWDIELWIYGRLNPADVPIPGQPVG</sequence>
<gene>
    <name evidence="1" type="ORF">P691DRAFT_773066</name>
</gene>
<proteinExistence type="predicted"/>
<name>A0A9P5XJI2_9AGAR</name>
<reference evidence="1" key="1">
    <citation type="submission" date="2020-11" db="EMBL/GenBank/DDBJ databases">
        <authorList>
            <consortium name="DOE Joint Genome Institute"/>
            <person name="Ahrendt S."/>
            <person name="Riley R."/>
            <person name="Andreopoulos W."/>
            <person name="Labutti K."/>
            <person name="Pangilinan J."/>
            <person name="Ruiz-Duenas F.J."/>
            <person name="Barrasa J.M."/>
            <person name="Sanchez-Garcia M."/>
            <person name="Camarero S."/>
            <person name="Miyauchi S."/>
            <person name="Serrano A."/>
            <person name="Linde D."/>
            <person name="Babiker R."/>
            <person name="Drula E."/>
            <person name="Ayuso-Fernandez I."/>
            <person name="Pacheco R."/>
            <person name="Padilla G."/>
            <person name="Ferreira P."/>
            <person name="Barriuso J."/>
            <person name="Kellner H."/>
            <person name="Castanera R."/>
            <person name="Alfaro M."/>
            <person name="Ramirez L."/>
            <person name="Pisabarro A.G."/>
            <person name="Kuo A."/>
            <person name="Tritt A."/>
            <person name="Lipzen A."/>
            <person name="He G."/>
            <person name="Yan M."/>
            <person name="Ng V."/>
            <person name="Cullen D."/>
            <person name="Martin F."/>
            <person name="Rosso M.-N."/>
            <person name="Henrissat B."/>
            <person name="Hibbett D."/>
            <person name="Martinez A.T."/>
            <person name="Grigoriev I.V."/>
        </authorList>
    </citation>
    <scope>NUCLEOTIDE SEQUENCE</scope>
    <source>
        <strain evidence="1">MF-IS2</strain>
    </source>
</reference>
<dbReference type="EMBL" id="MU151084">
    <property type="protein sequence ID" value="KAF9451512.1"/>
    <property type="molecule type" value="Genomic_DNA"/>
</dbReference>
<accession>A0A9P5XJI2</accession>
<comment type="caution">
    <text evidence="1">The sequence shown here is derived from an EMBL/GenBank/DDBJ whole genome shotgun (WGS) entry which is preliminary data.</text>
</comment>
<dbReference type="Proteomes" id="UP000807342">
    <property type="component" value="Unassembled WGS sequence"/>
</dbReference>
<dbReference type="AlphaFoldDB" id="A0A9P5XJI2"/>
<keyword evidence="2" id="KW-1185">Reference proteome</keyword>